<protein>
    <submittedName>
        <fullName evidence="1">Uncharacterized protein</fullName>
    </submittedName>
</protein>
<gene>
    <name evidence="1" type="ORF">HNQ55_001288</name>
</gene>
<dbReference type="EMBL" id="JACHHU010000007">
    <property type="protein sequence ID" value="MBB6542788.1"/>
    <property type="molecule type" value="Genomic_DNA"/>
</dbReference>
<proteinExistence type="predicted"/>
<dbReference type="Proteomes" id="UP000537141">
    <property type="component" value="Unassembled WGS sequence"/>
</dbReference>
<accession>A0A7X0TT50</accession>
<dbReference type="AlphaFoldDB" id="A0A7X0TT50"/>
<sequence length="109" mass="12791">MPLWSDLDPVIRENGFELVDMFPLGRRLTSFGEIKDKFVESNLPQPSRLVWGDFCYVKGPKHLLDMTSTKLKKASLIMHFIYKKYDLSASILDIHDKKFKTNFLEAYFK</sequence>
<organism evidence="1 2">
    <name type="scientific">Thalassotalea piscium</name>
    <dbReference type="NCBI Taxonomy" id="1230533"/>
    <lineage>
        <taxon>Bacteria</taxon>
        <taxon>Pseudomonadati</taxon>
        <taxon>Pseudomonadota</taxon>
        <taxon>Gammaproteobacteria</taxon>
        <taxon>Alteromonadales</taxon>
        <taxon>Colwelliaceae</taxon>
        <taxon>Thalassotalea</taxon>
    </lineage>
</organism>
<name>A0A7X0TT50_9GAMM</name>
<evidence type="ECO:0000313" key="1">
    <source>
        <dbReference type="EMBL" id="MBB6542788.1"/>
    </source>
</evidence>
<keyword evidence="2" id="KW-1185">Reference proteome</keyword>
<reference evidence="1 2" key="1">
    <citation type="submission" date="2020-08" db="EMBL/GenBank/DDBJ databases">
        <title>Genomic Encyclopedia of Type Strains, Phase IV (KMG-IV): sequencing the most valuable type-strain genomes for metagenomic binning, comparative biology and taxonomic classification.</title>
        <authorList>
            <person name="Goeker M."/>
        </authorList>
    </citation>
    <scope>NUCLEOTIDE SEQUENCE [LARGE SCALE GENOMIC DNA]</scope>
    <source>
        <strain evidence="1 2">DSM 26287</strain>
    </source>
</reference>
<evidence type="ECO:0000313" key="2">
    <source>
        <dbReference type="Proteomes" id="UP000537141"/>
    </source>
</evidence>
<comment type="caution">
    <text evidence="1">The sequence shown here is derived from an EMBL/GenBank/DDBJ whole genome shotgun (WGS) entry which is preliminary data.</text>
</comment>